<evidence type="ECO:0000256" key="1">
    <source>
        <dbReference type="ARBA" id="ARBA00004123"/>
    </source>
</evidence>
<dbReference type="OrthoDB" id="262529at2759"/>
<keyword evidence="10" id="KW-0539">Nucleus</keyword>
<proteinExistence type="inferred from homology"/>
<accession>A0A422PP14</accession>
<evidence type="ECO:0000256" key="3">
    <source>
        <dbReference type="ARBA" id="ARBA00022722"/>
    </source>
</evidence>
<dbReference type="GO" id="GO:0006310">
    <property type="term" value="P:DNA recombination"/>
    <property type="evidence" value="ECO:0007669"/>
    <property type="project" value="UniProtKB-KW"/>
</dbReference>
<dbReference type="AlphaFoldDB" id="A0A422PP14"/>
<evidence type="ECO:0000256" key="12">
    <source>
        <dbReference type="ARBA" id="ARBA00042677"/>
    </source>
</evidence>
<keyword evidence="6" id="KW-0378">Hydrolase</keyword>
<keyword evidence="5" id="KW-0227">DNA damage</keyword>
<evidence type="ECO:0000256" key="6">
    <source>
        <dbReference type="ARBA" id="ARBA00022801"/>
    </source>
</evidence>
<dbReference type="GO" id="GO:0005634">
    <property type="term" value="C:nucleus"/>
    <property type="evidence" value="ECO:0007669"/>
    <property type="project" value="UniProtKB-SubCell"/>
</dbReference>
<dbReference type="PANTHER" id="PTHR23240:SF8">
    <property type="entry name" value="PROTEIN ARTEMIS"/>
    <property type="match status" value="1"/>
</dbReference>
<keyword evidence="7" id="KW-0269">Exonuclease</keyword>
<dbReference type="PANTHER" id="PTHR23240">
    <property type="entry name" value="DNA CROSS-LINK REPAIR PROTEIN PSO2/SNM1-RELATED"/>
    <property type="match status" value="1"/>
</dbReference>
<dbReference type="Gene3D" id="3.40.50.12650">
    <property type="match status" value="1"/>
</dbReference>
<keyword evidence="3" id="KW-0540">Nuclease</keyword>
<dbReference type="Proteomes" id="UP000284403">
    <property type="component" value="Unassembled WGS sequence"/>
</dbReference>
<dbReference type="InterPro" id="IPR011084">
    <property type="entry name" value="DRMBL"/>
</dbReference>
<comment type="subcellular location">
    <subcellularLocation>
        <location evidence="1">Nucleus</location>
    </subcellularLocation>
</comment>
<sequence>MQSAANATRRAPTKQKSLAEYMRSREVYRNENVALLVDAFRHTHAYAKSSGGPKEGCSLAGELRPFRVLFFLSHFHSDHYNGITEGWNHGTVYASRGTANLLCWRLGIPETRVKRMDFCVSYVFSLTNGALLYEKREDGEGQSCAEECFSLTLLPANHCPGAVMFLFRSSVFGTVLHTGDFRFTQEEFAFSQRPEAPRMVPRTHAEVEMAKNPVMRSVAGDVDVLFLDNTFCDRRFSFPSRAESLREVNLALLSLFREHTPTLKSEAERVAPLVQEGKEDAVSVAVFIGAYFIGKERIALSIQESFPLASAEDSKCDVVPTYVSPEKYEALRQLDYHPDRFVPLPRRQAVVTGEGSSLELFARHAVRLPQDALSSSPQVARGLLSSFELAEAPSKTTVCYLTIFLVPFSSVTYPALAAACGGRSKRRRDDGTAEETAGYAHQEPSLRAEAISLWGEEVVELEQFNGVLCVEPTGWTRKVSRHPISKRVTLLRVPYSEHSSFTELVDFVGFLNPRRIVPTVSPELFKKYEVCFAERAPRLRQRYANVQPLSRFLVPRHLLAVGGSDTKALEGPCVNAGGRRKQRNPFAPIATVEEVIFIDEDCEKRSPLDSDFVQVTDTLNKEKEEVAGETESLTLMSGAELAVVTDAVGSTGNLLTRGGCEKEVALNAVGSGRMDTTLLTRHGSRSNSVSADDRSDSRDCVCVLVRPHFIEVSDSSN</sequence>
<comment type="caution">
    <text evidence="14">The sequence shown here is derived from an EMBL/GenBank/DDBJ whole genome shotgun (WGS) entry which is preliminary data.</text>
</comment>
<protein>
    <recommendedName>
        <fullName evidence="11">Protein artemis</fullName>
    </recommendedName>
    <alternativeName>
        <fullName evidence="12">DNA cross-link repair 1C protein</fullName>
    </alternativeName>
</protein>
<dbReference type="EMBL" id="MKKU01000205">
    <property type="protein sequence ID" value="RNF19442.1"/>
    <property type="molecule type" value="Genomic_DNA"/>
</dbReference>
<evidence type="ECO:0000313" key="15">
    <source>
        <dbReference type="Proteomes" id="UP000284403"/>
    </source>
</evidence>
<dbReference type="GO" id="GO:0004519">
    <property type="term" value="F:endonuclease activity"/>
    <property type="evidence" value="ECO:0007669"/>
    <property type="project" value="UniProtKB-KW"/>
</dbReference>
<dbReference type="SUPFAM" id="SSF56281">
    <property type="entry name" value="Metallo-hydrolase/oxidoreductase"/>
    <property type="match status" value="1"/>
</dbReference>
<dbReference type="GO" id="GO:0003684">
    <property type="term" value="F:damaged DNA binding"/>
    <property type="evidence" value="ECO:0007669"/>
    <property type="project" value="TreeGrafter"/>
</dbReference>
<dbReference type="Pfam" id="PF07522">
    <property type="entry name" value="DRMBL"/>
    <property type="match status" value="1"/>
</dbReference>
<feature type="domain" description="DNA repair metallo-beta-lactamase" evidence="13">
    <location>
        <begin position="462"/>
        <end position="522"/>
    </location>
</feature>
<evidence type="ECO:0000256" key="11">
    <source>
        <dbReference type="ARBA" id="ARBA00039759"/>
    </source>
</evidence>
<evidence type="ECO:0000256" key="5">
    <source>
        <dbReference type="ARBA" id="ARBA00022763"/>
    </source>
</evidence>
<evidence type="ECO:0000256" key="8">
    <source>
        <dbReference type="ARBA" id="ARBA00023172"/>
    </source>
</evidence>
<evidence type="ECO:0000256" key="4">
    <source>
        <dbReference type="ARBA" id="ARBA00022759"/>
    </source>
</evidence>
<dbReference type="InterPro" id="IPR036866">
    <property type="entry name" value="RibonucZ/Hydroxyglut_hydro"/>
</dbReference>
<evidence type="ECO:0000256" key="10">
    <source>
        <dbReference type="ARBA" id="ARBA00023242"/>
    </source>
</evidence>
<reference evidence="14 15" key="1">
    <citation type="journal article" date="2018" name="BMC Genomics">
        <title>Genomic comparison of Trypanosoma conorhini and Trypanosoma rangeli to Trypanosoma cruzi strains of high and low virulence.</title>
        <authorList>
            <person name="Bradwell K.R."/>
            <person name="Koparde V.N."/>
            <person name="Matveyev A.V."/>
            <person name="Serrano M.G."/>
            <person name="Alves J.M."/>
            <person name="Parikh H."/>
            <person name="Huang B."/>
            <person name="Lee V."/>
            <person name="Espinosa-Alvarez O."/>
            <person name="Ortiz P.A."/>
            <person name="Costa-Martins A.G."/>
            <person name="Teixeira M.M."/>
            <person name="Buck G.A."/>
        </authorList>
    </citation>
    <scope>NUCLEOTIDE SEQUENCE [LARGE SCALE GENOMIC DNA]</scope>
    <source>
        <strain evidence="14 15">025E</strain>
    </source>
</reference>
<keyword evidence="9" id="KW-0234">DNA repair</keyword>
<dbReference type="RefSeq" id="XP_029228852.1">
    <property type="nucleotide sequence ID" value="XM_029371055.1"/>
</dbReference>
<evidence type="ECO:0000259" key="13">
    <source>
        <dbReference type="Pfam" id="PF07522"/>
    </source>
</evidence>
<dbReference type="Gene3D" id="3.60.15.10">
    <property type="entry name" value="Ribonuclease Z/Hydroxyacylglutathione hydrolase-like"/>
    <property type="match status" value="1"/>
</dbReference>
<comment type="similarity">
    <text evidence="2">Belongs to the DNA repair metallo-beta-lactamase (DRMBL) family.</text>
</comment>
<dbReference type="GO" id="GO:0006303">
    <property type="term" value="P:double-strand break repair via nonhomologous end joining"/>
    <property type="evidence" value="ECO:0007669"/>
    <property type="project" value="TreeGrafter"/>
</dbReference>
<dbReference type="GeneID" id="40317754"/>
<name>A0A422PP14_9TRYP</name>
<organism evidence="14 15">
    <name type="scientific">Trypanosoma conorhini</name>
    <dbReference type="NCBI Taxonomy" id="83891"/>
    <lineage>
        <taxon>Eukaryota</taxon>
        <taxon>Discoba</taxon>
        <taxon>Euglenozoa</taxon>
        <taxon>Kinetoplastea</taxon>
        <taxon>Metakinetoplastina</taxon>
        <taxon>Trypanosomatida</taxon>
        <taxon>Trypanosomatidae</taxon>
        <taxon>Trypanosoma</taxon>
    </lineage>
</organism>
<keyword evidence="4" id="KW-0255">Endonuclease</keyword>
<gene>
    <name evidence="14" type="ORF">Tco025E_04143</name>
</gene>
<dbReference type="GO" id="GO:0035312">
    <property type="term" value="F:5'-3' DNA exonuclease activity"/>
    <property type="evidence" value="ECO:0007669"/>
    <property type="project" value="TreeGrafter"/>
</dbReference>
<keyword evidence="8" id="KW-0233">DNA recombination</keyword>
<evidence type="ECO:0000256" key="7">
    <source>
        <dbReference type="ARBA" id="ARBA00022839"/>
    </source>
</evidence>
<evidence type="ECO:0000256" key="9">
    <source>
        <dbReference type="ARBA" id="ARBA00023204"/>
    </source>
</evidence>
<evidence type="ECO:0000313" key="14">
    <source>
        <dbReference type="EMBL" id="RNF19442.1"/>
    </source>
</evidence>
<dbReference type="GO" id="GO:0036297">
    <property type="term" value="P:interstrand cross-link repair"/>
    <property type="evidence" value="ECO:0007669"/>
    <property type="project" value="TreeGrafter"/>
</dbReference>
<evidence type="ECO:0000256" key="2">
    <source>
        <dbReference type="ARBA" id="ARBA00010304"/>
    </source>
</evidence>
<keyword evidence="15" id="KW-1185">Reference proteome</keyword>